<dbReference type="Proteomes" id="UP000237347">
    <property type="component" value="Unassembled WGS sequence"/>
</dbReference>
<evidence type="ECO:0000259" key="2">
    <source>
        <dbReference type="Pfam" id="PF10536"/>
    </source>
</evidence>
<sequence length="354" mass="40456">MADYVQYYENFEGTLVCRATFVVYWLSRYVLTKSLFDYVKAYLFPLAVLLARGKSLAVSVMCLSNLYNHLDALHISEMEGSPYYAVVTHLNLALLQVWAWECALPLVTHARSVTTVRKCYPPSPKNSQLDFLQKFYEYPPILLKWIGVKSPSLPWVELMDREADFVWHPYVSIVDGFSFALLDEDVESDVNAYSSLLACTPLWLFPCGPSGSWAWYNPHKVRRQFGYDQGVLSENLVVLNHEHSMTPFILRTDHSCLNKAPLLALLLENLRVGVLTRKAYRYWNEIAVWFNDYAVAGEVLEPWKKYEPMAKARVSAPLVCGEALNAKPLAKRERPETSVDAFALPPPLPKKVYS</sequence>
<organism evidence="3 4">
    <name type="scientific">Quercus suber</name>
    <name type="common">Cork oak</name>
    <dbReference type="NCBI Taxonomy" id="58331"/>
    <lineage>
        <taxon>Eukaryota</taxon>
        <taxon>Viridiplantae</taxon>
        <taxon>Streptophyta</taxon>
        <taxon>Embryophyta</taxon>
        <taxon>Tracheophyta</taxon>
        <taxon>Spermatophyta</taxon>
        <taxon>Magnoliopsida</taxon>
        <taxon>eudicotyledons</taxon>
        <taxon>Gunneridae</taxon>
        <taxon>Pentapetalae</taxon>
        <taxon>rosids</taxon>
        <taxon>fabids</taxon>
        <taxon>Fagales</taxon>
        <taxon>Fagaceae</taxon>
        <taxon>Quercus</taxon>
    </lineage>
</organism>
<reference evidence="3 4" key="1">
    <citation type="journal article" date="2018" name="Sci. Data">
        <title>The draft genome sequence of cork oak.</title>
        <authorList>
            <person name="Ramos A.M."/>
            <person name="Usie A."/>
            <person name="Barbosa P."/>
            <person name="Barros P.M."/>
            <person name="Capote T."/>
            <person name="Chaves I."/>
            <person name="Simoes F."/>
            <person name="Abreu I."/>
            <person name="Carrasquinho I."/>
            <person name="Faro C."/>
            <person name="Guimaraes J.B."/>
            <person name="Mendonca D."/>
            <person name="Nobrega F."/>
            <person name="Rodrigues L."/>
            <person name="Saibo N.J.M."/>
            <person name="Varela M.C."/>
            <person name="Egas C."/>
            <person name="Matos J."/>
            <person name="Miguel C.M."/>
            <person name="Oliveira M.M."/>
            <person name="Ricardo C.P."/>
            <person name="Goncalves S."/>
        </authorList>
    </citation>
    <scope>NUCLEOTIDE SEQUENCE [LARGE SCALE GENOMIC DNA]</scope>
    <source>
        <strain evidence="4">cv. HL8</strain>
    </source>
</reference>
<feature type="compositionally biased region" description="Pro residues" evidence="1">
    <location>
        <begin position="344"/>
        <end position="354"/>
    </location>
</feature>
<feature type="region of interest" description="Disordered" evidence="1">
    <location>
        <begin position="330"/>
        <end position="354"/>
    </location>
</feature>
<accession>A0AAW0LLK1</accession>
<protein>
    <recommendedName>
        <fullName evidence="2">Aminotransferase-like plant mobile domain-containing protein</fullName>
    </recommendedName>
</protein>
<keyword evidence="4" id="KW-1185">Reference proteome</keyword>
<dbReference type="PANTHER" id="PTHR46033:SF16">
    <property type="entry name" value="AMINOTRANSFERASE-LIKE PLANT MOBILE DOMAIN-CONTAINING PROTEIN"/>
    <property type="match status" value="1"/>
</dbReference>
<evidence type="ECO:0000313" key="4">
    <source>
        <dbReference type="Proteomes" id="UP000237347"/>
    </source>
</evidence>
<dbReference type="InterPro" id="IPR019557">
    <property type="entry name" value="AminoTfrase-like_pln_mobile"/>
</dbReference>
<dbReference type="Pfam" id="PF10536">
    <property type="entry name" value="PMD"/>
    <property type="match status" value="1"/>
</dbReference>
<dbReference type="GO" id="GO:0010073">
    <property type="term" value="P:meristem maintenance"/>
    <property type="evidence" value="ECO:0007669"/>
    <property type="project" value="InterPro"/>
</dbReference>
<dbReference type="EMBL" id="PKMF04000082">
    <property type="protein sequence ID" value="KAK7851854.1"/>
    <property type="molecule type" value="Genomic_DNA"/>
</dbReference>
<evidence type="ECO:0000313" key="3">
    <source>
        <dbReference type="EMBL" id="KAK7851854.1"/>
    </source>
</evidence>
<dbReference type="AlphaFoldDB" id="A0AAW0LLK1"/>
<dbReference type="PANTHER" id="PTHR46033">
    <property type="entry name" value="PROTEIN MAIN-LIKE 2"/>
    <property type="match status" value="1"/>
</dbReference>
<feature type="domain" description="Aminotransferase-like plant mobile" evidence="2">
    <location>
        <begin position="17"/>
        <end position="231"/>
    </location>
</feature>
<comment type="caution">
    <text evidence="3">The sequence shown here is derived from an EMBL/GenBank/DDBJ whole genome shotgun (WGS) entry which is preliminary data.</text>
</comment>
<gene>
    <name evidence="3" type="ORF">CFP56_040769</name>
</gene>
<dbReference type="InterPro" id="IPR044824">
    <property type="entry name" value="MAIN-like"/>
</dbReference>
<name>A0AAW0LLK1_QUESU</name>
<evidence type="ECO:0000256" key="1">
    <source>
        <dbReference type="SAM" id="MobiDB-lite"/>
    </source>
</evidence>
<proteinExistence type="predicted"/>